<dbReference type="Proteomes" id="UP001054945">
    <property type="component" value="Unassembled WGS sequence"/>
</dbReference>
<feature type="non-terminal residue" evidence="2">
    <location>
        <position position="1"/>
    </location>
</feature>
<dbReference type="PANTHER" id="PTHR22091">
    <property type="entry name" value="COILED-COIL DOMAIN-CONTAINING PROTEIN 77"/>
    <property type="match status" value="1"/>
</dbReference>
<keyword evidence="1" id="KW-0175">Coiled coil</keyword>
<organism evidence="2 3">
    <name type="scientific">Caerostris extrusa</name>
    <name type="common">Bark spider</name>
    <name type="synonym">Caerostris bankana</name>
    <dbReference type="NCBI Taxonomy" id="172846"/>
    <lineage>
        <taxon>Eukaryota</taxon>
        <taxon>Metazoa</taxon>
        <taxon>Ecdysozoa</taxon>
        <taxon>Arthropoda</taxon>
        <taxon>Chelicerata</taxon>
        <taxon>Arachnida</taxon>
        <taxon>Araneae</taxon>
        <taxon>Araneomorphae</taxon>
        <taxon>Entelegynae</taxon>
        <taxon>Araneoidea</taxon>
        <taxon>Araneidae</taxon>
        <taxon>Caerostris</taxon>
    </lineage>
</organism>
<evidence type="ECO:0000313" key="3">
    <source>
        <dbReference type="Proteomes" id="UP001054945"/>
    </source>
</evidence>
<accession>A0AAV4S9E1</accession>
<comment type="caution">
    <text evidence="2">The sequence shown here is derived from an EMBL/GenBank/DDBJ whole genome shotgun (WGS) entry which is preliminary data.</text>
</comment>
<feature type="coiled-coil region" evidence="1">
    <location>
        <begin position="305"/>
        <end position="410"/>
    </location>
</feature>
<name>A0AAV4S9E1_CAEEX</name>
<dbReference type="InterPro" id="IPR037696">
    <property type="entry name" value="CCDC77"/>
</dbReference>
<dbReference type="PANTHER" id="PTHR22091:SF1">
    <property type="entry name" value="COILED-COIL DOMAIN-CONTAINING PROTEIN 77"/>
    <property type="match status" value="1"/>
</dbReference>
<reference evidence="2 3" key="1">
    <citation type="submission" date="2021-06" db="EMBL/GenBank/DDBJ databases">
        <title>Caerostris extrusa draft genome.</title>
        <authorList>
            <person name="Kono N."/>
            <person name="Arakawa K."/>
        </authorList>
    </citation>
    <scope>NUCLEOTIDE SEQUENCE [LARGE SCALE GENOMIC DNA]</scope>
</reference>
<dbReference type="AlphaFoldDB" id="A0AAV4S9E1"/>
<evidence type="ECO:0000256" key="1">
    <source>
        <dbReference type="SAM" id="Coils"/>
    </source>
</evidence>
<proteinExistence type="predicted"/>
<protein>
    <submittedName>
        <fullName evidence="2">Uncharacterized protein</fullName>
    </submittedName>
</protein>
<gene>
    <name evidence="2" type="primary">AVEN_202665_1</name>
    <name evidence="2" type="ORF">CEXT_291251</name>
</gene>
<dbReference type="EMBL" id="BPLR01009121">
    <property type="protein sequence ID" value="GIY29751.1"/>
    <property type="molecule type" value="Genomic_DNA"/>
</dbReference>
<keyword evidence="3" id="KW-1185">Reference proteome</keyword>
<feature type="coiled-coil region" evidence="1">
    <location>
        <begin position="16"/>
        <end position="71"/>
    </location>
</feature>
<sequence>VKNIREQFSEYSSLTLSKLETLARQSRDAVAAAEAQIAAHRDNSNLLSQKLKDTEELLRESINECLGLKQKLHLEQLQRETDKVQFSRGLQKLQQISHFKDLETAIKDIANSINIKESTDYRHLQCFNCHHITDHKFCNEKIQDLKANNPKWTKDLREKHNNTCCRRHETFFKEGIDSDSQTEPTFSVLLEKLLEELKKEQQTSGRSTREPTSFYVPVSCMHCKHSEQHKFCNEKINELRTSNQRLASQLKEKQESDFKKFETAAIDAMSTFPKKKTDVPFDPINTYVCPRCLQGSEHQVCNEKIREMRLNNRKLMTELKLLQKEVKEEKKMSKMGHEQIIKANHDFAAQCVNLKETVGMLEKKNASLLEQLKLERNRVKNIEGYRHSEIEGFQTDIKNLKAKIQDMEKQLVK</sequence>
<evidence type="ECO:0000313" key="2">
    <source>
        <dbReference type="EMBL" id="GIY29751.1"/>
    </source>
</evidence>